<keyword evidence="7" id="KW-1185">Reference proteome</keyword>
<evidence type="ECO:0000256" key="3">
    <source>
        <dbReference type="ARBA" id="ARBA00023163"/>
    </source>
</evidence>
<evidence type="ECO:0000256" key="2">
    <source>
        <dbReference type="ARBA" id="ARBA00023015"/>
    </source>
</evidence>
<dbReference type="SUPFAM" id="SSF47459">
    <property type="entry name" value="HLH, helix-loop-helix DNA-binding domain"/>
    <property type="match status" value="1"/>
</dbReference>
<gene>
    <name evidence="6" type="ORF">BaRGS_00031359</name>
</gene>
<dbReference type="Gene3D" id="4.10.280.10">
    <property type="entry name" value="Helix-loop-helix DNA-binding domain"/>
    <property type="match status" value="1"/>
</dbReference>
<reference evidence="6 7" key="1">
    <citation type="journal article" date="2023" name="Sci. Data">
        <title>Genome assembly of the Korean intertidal mud-creeper Batillaria attramentaria.</title>
        <authorList>
            <person name="Patra A.K."/>
            <person name="Ho P.T."/>
            <person name="Jun S."/>
            <person name="Lee S.J."/>
            <person name="Kim Y."/>
            <person name="Won Y.J."/>
        </authorList>
    </citation>
    <scope>NUCLEOTIDE SEQUENCE [LARGE SCALE GENOMIC DNA]</scope>
    <source>
        <strain evidence="6">Wonlab-2016</strain>
    </source>
</reference>
<dbReference type="PROSITE" id="PS50888">
    <property type="entry name" value="BHLH"/>
    <property type="match status" value="1"/>
</dbReference>
<proteinExistence type="predicted"/>
<feature type="non-terminal residue" evidence="6">
    <location>
        <position position="201"/>
    </location>
</feature>
<dbReference type="GO" id="GO:0005634">
    <property type="term" value="C:nucleus"/>
    <property type="evidence" value="ECO:0007669"/>
    <property type="project" value="UniProtKB-SubCell"/>
</dbReference>
<dbReference type="InterPro" id="IPR036638">
    <property type="entry name" value="HLH_DNA-bd_sf"/>
</dbReference>
<dbReference type="AlphaFoldDB" id="A0ABD0JQM6"/>
<organism evidence="6 7">
    <name type="scientific">Batillaria attramentaria</name>
    <dbReference type="NCBI Taxonomy" id="370345"/>
    <lineage>
        <taxon>Eukaryota</taxon>
        <taxon>Metazoa</taxon>
        <taxon>Spiralia</taxon>
        <taxon>Lophotrochozoa</taxon>
        <taxon>Mollusca</taxon>
        <taxon>Gastropoda</taxon>
        <taxon>Caenogastropoda</taxon>
        <taxon>Sorbeoconcha</taxon>
        <taxon>Cerithioidea</taxon>
        <taxon>Batillariidae</taxon>
        <taxon>Batillaria</taxon>
    </lineage>
</organism>
<dbReference type="SMART" id="SM00353">
    <property type="entry name" value="HLH"/>
    <property type="match status" value="1"/>
</dbReference>
<comment type="subcellular location">
    <subcellularLocation>
        <location evidence="1">Nucleus</location>
    </subcellularLocation>
</comment>
<evidence type="ECO:0000313" key="6">
    <source>
        <dbReference type="EMBL" id="KAK7477383.1"/>
    </source>
</evidence>
<comment type="caution">
    <text evidence="6">The sequence shown here is derived from an EMBL/GenBank/DDBJ whole genome shotgun (WGS) entry which is preliminary data.</text>
</comment>
<dbReference type="InterPro" id="IPR011598">
    <property type="entry name" value="bHLH_dom"/>
</dbReference>
<protein>
    <recommendedName>
        <fullName evidence="5">BHLH domain-containing protein</fullName>
    </recommendedName>
</protein>
<sequence>MEKRRRARINASLAELKCLLPGGGRQGTCSIKMEKADILERAVEHLKLLTARCCSEDDQIQSLCGKFHDPRDTILENYDKGYRECLDDVDSYLLRMHIDDPELREQILGQFASRKARLKQSPTFRKKTRGGGVSVKRCGEGPGARGKGVAERRTGRLELLSYRPTHSPADSTTPEYVEDDVVEIDMEDISDDGKCFNESSE</sequence>
<name>A0ABD0JQM6_9CAEN</name>
<keyword evidence="3" id="KW-0804">Transcription</keyword>
<evidence type="ECO:0000259" key="5">
    <source>
        <dbReference type="PROSITE" id="PS50888"/>
    </source>
</evidence>
<dbReference type="PANTHER" id="PTHR10985">
    <property type="entry name" value="BASIC HELIX-LOOP-HELIX TRANSCRIPTION FACTOR, HES-RELATED"/>
    <property type="match status" value="1"/>
</dbReference>
<accession>A0ABD0JQM6</accession>
<dbReference type="InterPro" id="IPR003650">
    <property type="entry name" value="Orange_dom"/>
</dbReference>
<dbReference type="InterPro" id="IPR050370">
    <property type="entry name" value="HES_HEY"/>
</dbReference>
<dbReference type="SMART" id="SM00511">
    <property type="entry name" value="ORANGE"/>
    <property type="match status" value="1"/>
</dbReference>
<keyword evidence="4" id="KW-0539">Nucleus</keyword>
<dbReference type="CDD" id="cd11410">
    <property type="entry name" value="bHLH_O_HES"/>
    <property type="match status" value="1"/>
</dbReference>
<dbReference type="Pfam" id="PF00010">
    <property type="entry name" value="HLH"/>
    <property type="match status" value="1"/>
</dbReference>
<evidence type="ECO:0000256" key="4">
    <source>
        <dbReference type="ARBA" id="ARBA00023242"/>
    </source>
</evidence>
<dbReference type="EMBL" id="JACVVK020000351">
    <property type="protein sequence ID" value="KAK7477383.1"/>
    <property type="molecule type" value="Genomic_DNA"/>
</dbReference>
<evidence type="ECO:0000256" key="1">
    <source>
        <dbReference type="ARBA" id="ARBA00004123"/>
    </source>
</evidence>
<evidence type="ECO:0000313" key="7">
    <source>
        <dbReference type="Proteomes" id="UP001519460"/>
    </source>
</evidence>
<dbReference type="Proteomes" id="UP001519460">
    <property type="component" value="Unassembled WGS sequence"/>
</dbReference>
<keyword evidence="2" id="KW-0805">Transcription regulation</keyword>
<feature type="domain" description="BHLH" evidence="5">
    <location>
        <begin position="1"/>
        <end position="49"/>
    </location>
</feature>